<dbReference type="InterPro" id="IPR001036">
    <property type="entry name" value="Acrflvin-R"/>
</dbReference>
<dbReference type="GO" id="GO:0042910">
    <property type="term" value="F:xenobiotic transmembrane transporter activity"/>
    <property type="evidence" value="ECO:0007669"/>
    <property type="project" value="TreeGrafter"/>
</dbReference>
<feature type="transmembrane region" description="Helical" evidence="1">
    <location>
        <begin position="893"/>
        <end position="914"/>
    </location>
</feature>
<dbReference type="Pfam" id="PF00873">
    <property type="entry name" value="ACR_tran"/>
    <property type="match status" value="1"/>
</dbReference>
<dbReference type="STRING" id="1851148.SMSP2_02591"/>
<dbReference type="PRINTS" id="PR00702">
    <property type="entry name" value="ACRIFLAVINRP"/>
</dbReference>
<dbReference type="SUPFAM" id="SSF82693">
    <property type="entry name" value="Multidrug efflux transporter AcrB pore domain, PN1, PN2, PC1 and PC2 subdomains"/>
    <property type="match status" value="3"/>
</dbReference>
<organism evidence="2 3">
    <name type="scientific">Limihaloglobus sulfuriphilus</name>
    <dbReference type="NCBI Taxonomy" id="1851148"/>
    <lineage>
        <taxon>Bacteria</taxon>
        <taxon>Pseudomonadati</taxon>
        <taxon>Planctomycetota</taxon>
        <taxon>Phycisphaerae</taxon>
        <taxon>Sedimentisphaerales</taxon>
        <taxon>Sedimentisphaeraceae</taxon>
        <taxon>Limihaloglobus</taxon>
    </lineage>
</organism>
<dbReference type="SUPFAM" id="SSF82866">
    <property type="entry name" value="Multidrug efflux transporter AcrB transmembrane domain"/>
    <property type="match status" value="2"/>
</dbReference>
<protein>
    <submittedName>
        <fullName evidence="2">Multidrug transporter MdtC</fullName>
    </submittedName>
</protein>
<dbReference type="PANTHER" id="PTHR32063">
    <property type="match status" value="1"/>
</dbReference>
<dbReference type="OrthoDB" id="9757876at2"/>
<dbReference type="SUPFAM" id="SSF82714">
    <property type="entry name" value="Multidrug efflux transporter AcrB TolC docking domain, DN and DC subdomains"/>
    <property type="match status" value="2"/>
</dbReference>
<dbReference type="RefSeq" id="WP_146684425.1">
    <property type="nucleotide sequence ID" value="NZ_CP019646.1"/>
</dbReference>
<dbReference type="Gene3D" id="3.30.70.1440">
    <property type="entry name" value="Multidrug efflux transporter AcrB pore domain"/>
    <property type="match status" value="1"/>
</dbReference>
<feature type="transmembrane region" description="Helical" evidence="1">
    <location>
        <begin position="926"/>
        <end position="946"/>
    </location>
</feature>
<feature type="transmembrane region" description="Helical" evidence="1">
    <location>
        <begin position="966"/>
        <end position="985"/>
    </location>
</feature>
<name>A0A1Q2MHP6_9BACT</name>
<evidence type="ECO:0000313" key="2">
    <source>
        <dbReference type="EMBL" id="AQQ72210.1"/>
    </source>
</evidence>
<feature type="transmembrane region" description="Helical" evidence="1">
    <location>
        <begin position="997"/>
        <end position="1020"/>
    </location>
</feature>
<evidence type="ECO:0000256" key="1">
    <source>
        <dbReference type="SAM" id="Phobius"/>
    </source>
</evidence>
<keyword evidence="3" id="KW-1185">Reference proteome</keyword>
<proteinExistence type="predicted"/>
<evidence type="ECO:0000313" key="3">
    <source>
        <dbReference type="Proteomes" id="UP000188181"/>
    </source>
</evidence>
<dbReference type="Proteomes" id="UP000188181">
    <property type="component" value="Chromosome"/>
</dbReference>
<feature type="transmembrane region" description="Helical" evidence="1">
    <location>
        <begin position="466"/>
        <end position="493"/>
    </location>
</feature>
<keyword evidence="1" id="KW-0472">Membrane</keyword>
<feature type="transmembrane region" description="Helical" evidence="1">
    <location>
        <begin position="434"/>
        <end position="454"/>
    </location>
</feature>
<feature type="transmembrane region" description="Helical" evidence="1">
    <location>
        <begin position="868"/>
        <end position="887"/>
    </location>
</feature>
<sequence>MNLTRFSLRNPYAVIAVVLVVATMGIVSLISTPKDLFPNTVPPQVAVITVRPGAAAGDVADKVTRVLEKELNTLNGLVKIASTTRDEVSSINAEFNYETSVGEAVQDVQNAIGRVRADLPADILEPRIFKVTDATRPLVTLALSPRPQSRQELSQIRLLAQNQIKDQLLALPGIADVDIFGGHQPQVQVRIKRDSLAVHGLSLTDVVSALASQNVSAPAGTMYSSRREHLVKVVGEFENLDQIRDLPLRLTGQGQLRVRDVAEVSLSVEQPRSIYHGNGKPAIAVNIMRPDNSPTVKAIRTIKDFLPKLQARYPDIIFEITDDQQPLIDVNLRGMEQSLFQAMIITVIVIFVFLADARAAAVVAVSIPFSFLASLMVLKLSPFTLNMVTLSGLIIAVGMVVDASVVVLENIYRHWQQMEKPDAAEAALAGTGEVGLEITAGMLTTVVVLVPVAFTGGYTQQVMRPLNLMIITTLAASLLSALTIVPLAASWLLRRRNAGKNIIERFFGKMDSGVSALAFIYVNTLRWALRHKALTLLAGVIFLVATARIVVPLIGGELMPPMDTGISMVEFETPTEYSPEEVETVLTQVESVIFDTTGVKTISSVVGSEPGQISFGGGGTTAQTAKITVHLVDRTQRSETIWQIQDSWREKLAAIPGVRSSRINEYGATPMATTKAPLNIIVSGPDSKIVSSLARECLEAMDGLPGLADVRRSWYFDKVEHVIEVDPALARLYQTWPEQVARELKTAVKGVPASMMRLNGMLDIPILVQYEQPAIEYPAQLEQAYISTSSGPMPLRAMAEIQTRRDQPFVTREHLQNTLDITAVNRVYTIKHVAAMAKQRISKINPPQGYKIEVSGTISDMMRAQKSMFRALLTGLVLLYILLMATFKSMQHPITILAAIPLAAAGALWGMLLFNKPMCQPAMMGLILLGGTVVNNSILLLGFIIHARQHGMERDEAIIQSVQLRIRPILMTTVSTVLGLTPLVFEMAVGLERMSPLGIAAATGLLIGTFLTMVVIPVVYASMDSAAEFLKRIFQPEVSGTDV</sequence>
<dbReference type="PANTHER" id="PTHR32063:SF0">
    <property type="entry name" value="SWARMING MOTILITY PROTEIN SWRC"/>
    <property type="match status" value="1"/>
</dbReference>
<feature type="transmembrane region" description="Helical" evidence="1">
    <location>
        <begin position="338"/>
        <end position="355"/>
    </location>
</feature>
<keyword evidence="1" id="KW-0812">Transmembrane</keyword>
<dbReference type="Gene3D" id="1.20.1640.10">
    <property type="entry name" value="Multidrug efflux transporter AcrB transmembrane domain"/>
    <property type="match status" value="2"/>
</dbReference>
<dbReference type="AlphaFoldDB" id="A0A1Q2MHP6"/>
<dbReference type="Gene3D" id="3.30.70.1430">
    <property type="entry name" value="Multidrug efflux transporter AcrB pore domain"/>
    <property type="match status" value="2"/>
</dbReference>
<feature type="transmembrane region" description="Helical" evidence="1">
    <location>
        <begin position="362"/>
        <end position="381"/>
    </location>
</feature>
<dbReference type="KEGG" id="pbas:SMSP2_02591"/>
<dbReference type="Gene3D" id="3.30.70.1320">
    <property type="entry name" value="Multidrug efflux transporter AcrB pore domain like"/>
    <property type="match status" value="1"/>
</dbReference>
<dbReference type="EMBL" id="CP019646">
    <property type="protein sequence ID" value="AQQ72210.1"/>
    <property type="molecule type" value="Genomic_DNA"/>
</dbReference>
<feature type="transmembrane region" description="Helical" evidence="1">
    <location>
        <begin position="387"/>
        <end position="408"/>
    </location>
</feature>
<reference evidence="3" key="1">
    <citation type="submission" date="2017-02" db="EMBL/GenBank/DDBJ databases">
        <title>Comparative genomics and description of representatives of a novel lineage of planctomycetes thriving in anoxic sediments.</title>
        <authorList>
            <person name="Spring S."/>
            <person name="Bunk B."/>
            <person name="Sproer C."/>
        </authorList>
    </citation>
    <scope>NUCLEOTIDE SEQUENCE [LARGE SCALE GENOMIC DNA]</scope>
    <source>
        <strain evidence="3">SM-Chi-D1</strain>
    </source>
</reference>
<feature type="transmembrane region" description="Helical" evidence="1">
    <location>
        <begin position="12"/>
        <end position="30"/>
    </location>
</feature>
<dbReference type="Gene3D" id="3.30.2090.10">
    <property type="entry name" value="Multidrug efflux transporter AcrB TolC docking domain, DN and DC subdomains"/>
    <property type="match status" value="2"/>
</dbReference>
<feature type="transmembrane region" description="Helical" evidence="1">
    <location>
        <begin position="535"/>
        <end position="554"/>
    </location>
</feature>
<dbReference type="GO" id="GO:0005886">
    <property type="term" value="C:plasma membrane"/>
    <property type="evidence" value="ECO:0007669"/>
    <property type="project" value="TreeGrafter"/>
</dbReference>
<keyword evidence="1" id="KW-1133">Transmembrane helix</keyword>
<accession>A0A1Q2MHP6</accession>
<gene>
    <name evidence="2" type="primary">mdtC</name>
    <name evidence="2" type="ORF">SMSP2_02591</name>
</gene>
<dbReference type="InterPro" id="IPR027463">
    <property type="entry name" value="AcrB_DN_DC_subdom"/>
</dbReference>